<name>A0ABW3R264_9PSEU</name>
<organism evidence="2 3">
    <name type="scientific">Saccharothrix hoggarensis</name>
    <dbReference type="NCBI Taxonomy" id="913853"/>
    <lineage>
        <taxon>Bacteria</taxon>
        <taxon>Bacillati</taxon>
        <taxon>Actinomycetota</taxon>
        <taxon>Actinomycetes</taxon>
        <taxon>Pseudonocardiales</taxon>
        <taxon>Pseudonocardiaceae</taxon>
        <taxon>Saccharothrix</taxon>
    </lineage>
</organism>
<comment type="caution">
    <text evidence="2">The sequence shown here is derived from an EMBL/GenBank/DDBJ whole genome shotgun (WGS) entry which is preliminary data.</text>
</comment>
<sequence length="150" mass="15479">MSRRALTSFRIGAWAWVITGAGHLAAEGALALRPADPEAAHVLTAMSEYRIEVVGIARSLRDLDRGMSFVMAAALIFGGVVCLLVARSAPDLVTRSRSLSGLALGASLVVLALSVGLLPAPPIVLFTVACAAFGWALAAHPAPADRPTPV</sequence>
<keyword evidence="3" id="KW-1185">Reference proteome</keyword>
<feature type="transmembrane region" description="Helical" evidence="1">
    <location>
        <begin position="67"/>
        <end position="86"/>
    </location>
</feature>
<feature type="transmembrane region" description="Helical" evidence="1">
    <location>
        <begin position="98"/>
        <end position="117"/>
    </location>
</feature>
<accession>A0ABW3R264</accession>
<protein>
    <submittedName>
        <fullName evidence="2">Uncharacterized protein</fullName>
    </submittedName>
</protein>
<keyword evidence="1" id="KW-0812">Transmembrane</keyword>
<dbReference type="InterPro" id="IPR058068">
    <property type="entry name" value="LIC_13387-like"/>
</dbReference>
<keyword evidence="1" id="KW-0472">Membrane</keyword>
<evidence type="ECO:0000313" key="3">
    <source>
        <dbReference type="Proteomes" id="UP001597168"/>
    </source>
</evidence>
<keyword evidence="1" id="KW-1133">Transmembrane helix</keyword>
<dbReference type="EMBL" id="JBHTLK010000210">
    <property type="protein sequence ID" value="MFD1151106.1"/>
    <property type="molecule type" value="Genomic_DNA"/>
</dbReference>
<feature type="non-terminal residue" evidence="2">
    <location>
        <position position="150"/>
    </location>
</feature>
<gene>
    <name evidence="2" type="ORF">ACFQ3T_28595</name>
</gene>
<evidence type="ECO:0000313" key="2">
    <source>
        <dbReference type="EMBL" id="MFD1151106.1"/>
    </source>
</evidence>
<evidence type="ECO:0000256" key="1">
    <source>
        <dbReference type="SAM" id="Phobius"/>
    </source>
</evidence>
<dbReference type="NCBIfam" id="NF047765">
    <property type="entry name" value="LIC_13387_fam"/>
    <property type="match status" value="1"/>
</dbReference>
<dbReference type="RefSeq" id="WP_380727811.1">
    <property type="nucleotide sequence ID" value="NZ_JBHTLK010000210.1"/>
</dbReference>
<reference evidence="3" key="1">
    <citation type="journal article" date="2019" name="Int. J. Syst. Evol. Microbiol.">
        <title>The Global Catalogue of Microorganisms (GCM) 10K type strain sequencing project: providing services to taxonomists for standard genome sequencing and annotation.</title>
        <authorList>
            <consortium name="The Broad Institute Genomics Platform"/>
            <consortium name="The Broad Institute Genome Sequencing Center for Infectious Disease"/>
            <person name="Wu L."/>
            <person name="Ma J."/>
        </authorList>
    </citation>
    <scope>NUCLEOTIDE SEQUENCE [LARGE SCALE GENOMIC DNA]</scope>
    <source>
        <strain evidence="3">CCUG 60214</strain>
    </source>
</reference>
<dbReference type="Proteomes" id="UP001597168">
    <property type="component" value="Unassembled WGS sequence"/>
</dbReference>
<proteinExistence type="predicted"/>